<reference evidence="3" key="1">
    <citation type="submission" date="2021-02" db="EMBL/GenBank/DDBJ databases">
        <title>Genome sequence of Rhodospirillales sp. strain TMPK1 isolated from soil.</title>
        <authorList>
            <person name="Nakai R."/>
            <person name="Kusada H."/>
            <person name="Tamaki H."/>
        </authorList>
    </citation>
    <scope>NUCLEOTIDE SEQUENCE</scope>
    <source>
        <strain evidence="3">TMPK1</strain>
    </source>
</reference>
<accession>A0A8S8XHJ2</accession>
<sequence length="287" mass="31838">MKNFPLFIAEVSSNHDRDLGRCLAFVDAAAKAGCGAVKFQMFRIDELFAPEILERSETHRKRRSWELPDELLAPIAARCHELGVLFACTPFSLDAVERLAPHVDFYKVASYELTWPDLIRACAKTGKPVVLSTGMATLDEVEAAVAAAREAGCRDLKVLHCVSNYPTVPADANLAAIETLRKALGCPIGWSDHTVRPGVIQRAIHHWGAEVIEFHLDLDGKGAEYAAGHCWLPHEIASVIRDLRDSFEADGAPTKQASRDEIPERDWRADPSDGLRPFKHLRATWKP</sequence>
<dbReference type="InterPro" id="IPR013132">
    <property type="entry name" value="PseI/NeuA/B-like_N"/>
</dbReference>
<dbReference type="InterPro" id="IPR013785">
    <property type="entry name" value="Aldolase_TIM"/>
</dbReference>
<evidence type="ECO:0000259" key="2">
    <source>
        <dbReference type="Pfam" id="PF03102"/>
    </source>
</evidence>
<feature type="region of interest" description="Disordered" evidence="1">
    <location>
        <begin position="250"/>
        <end position="275"/>
    </location>
</feature>
<proteinExistence type="predicted"/>
<dbReference type="InterPro" id="IPR051690">
    <property type="entry name" value="PseI-like"/>
</dbReference>
<evidence type="ECO:0000313" key="4">
    <source>
        <dbReference type="Proteomes" id="UP000681075"/>
    </source>
</evidence>
<feature type="domain" description="PseI/NeuA/B-like" evidence="2">
    <location>
        <begin position="26"/>
        <end position="252"/>
    </location>
</feature>
<comment type="caution">
    <text evidence="3">The sequence shown here is derived from an EMBL/GenBank/DDBJ whole genome shotgun (WGS) entry which is preliminary data.</text>
</comment>
<dbReference type="Gene3D" id="3.20.20.70">
    <property type="entry name" value="Aldolase class I"/>
    <property type="match status" value="1"/>
</dbReference>
<dbReference type="EMBL" id="BOPV01000001">
    <property type="protein sequence ID" value="GIL41471.1"/>
    <property type="molecule type" value="Genomic_DNA"/>
</dbReference>
<name>A0A8S8XHJ2_9PROT</name>
<feature type="compositionally biased region" description="Basic and acidic residues" evidence="1">
    <location>
        <begin position="257"/>
        <end position="273"/>
    </location>
</feature>
<evidence type="ECO:0000256" key="1">
    <source>
        <dbReference type="SAM" id="MobiDB-lite"/>
    </source>
</evidence>
<dbReference type="Proteomes" id="UP000681075">
    <property type="component" value="Unassembled WGS sequence"/>
</dbReference>
<protein>
    <submittedName>
        <fullName evidence="3">N-acetylneuraminic acid synthase</fullName>
    </submittedName>
</protein>
<dbReference type="SUPFAM" id="SSF51569">
    <property type="entry name" value="Aldolase"/>
    <property type="match status" value="1"/>
</dbReference>
<dbReference type="PANTHER" id="PTHR42966:SF1">
    <property type="entry name" value="SIALIC ACID SYNTHASE"/>
    <property type="match status" value="1"/>
</dbReference>
<dbReference type="GO" id="GO:0016051">
    <property type="term" value="P:carbohydrate biosynthetic process"/>
    <property type="evidence" value="ECO:0007669"/>
    <property type="project" value="InterPro"/>
</dbReference>
<dbReference type="GO" id="GO:0047444">
    <property type="term" value="F:N-acylneuraminate-9-phosphate synthase activity"/>
    <property type="evidence" value="ECO:0007669"/>
    <property type="project" value="TreeGrafter"/>
</dbReference>
<dbReference type="Pfam" id="PF03102">
    <property type="entry name" value="NeuB"/>
    <property type="match status" value="1"/>
</dbReference>
<dbReference type="PANTHER" id="PTHR42966">
    <property type="entry name" value="N-ACETYLNEURAMINATE SYNTHASE"/>
    <property type="match status" value="1"/>
</dbReference>
<organism evidence="3 4">
    <name type="scientific">Roseiterribacter gracilis</name>
    <dbReference type="NCBI Taxonomy" id="2812848"/>
    <lineage>
        <taxon>Bacteria</taxon>
        <taxon>Pseudomonadati</taxon>
        <taxon>Pseudomonadota</taxon>
        <taxon>Alphaproteobacteria</taxon>
        <taxon>Rhodospirillales</taxon>
        <taxon>Roseiterribacteraceae</taxon>
        <taxon>Roseiterribacter</taxon>
    </lineage>
</organism>
<keyword evidence="4" id="KW-1185">Reference proteome</keyword>
<dbReference type="AlphaFoldDB" id="A0A8S8XHJ2"/>
<evidence type="ECO:0000313" key="3">
    <source>
        <dbReference type="EMBL" id="GIL41471.1"/>
    </source>
</evidence>
<gene>
    <name evidence="3" type="ORF">TMPK1_37080</name>
</gene>
<dbReference type="RefSeq" id="WP_420244957.1">
    <property type="nucleotide sequence ID" value="NZ_BOPV01000001.1"/>
</dbReference>